<dbReference type="Pfam" id="PF00782">
    <property type="entry name" value="DSPc"/>
    <property type="match status" value="1"/>
</dbReference>
<dbReference type="InterPro" id="IPR016130">
    <property type="entry name" value="Tyr_Pase_AS"/>
</dbReference>
<keyword evidence="5" id="KW-0904">Protein phosphatase</keyword>
<feature type="domain" description="Tyrosine-protein phosphatase" evidence="19">
    <location>
        <begin position="22"/>
        <end position="172"/>
    </location>
</feature>
<evidence type="ECO:0000256" key="2">
    <source>
        <dbReference type="ARBA" id="ARBA00005189"/>
    </source>
</evidence>
<dbReference type="AlphaFoldDB" id="A7S6M3"/>
<evidence type="ECO:0000256" key="7">
    <source>
        <dbReference type="ARBA" id="ARBA00023136"/>
    </source>
</evidence>
<evidence type="ECO:0000256" key="17">
    <source>
        <dbReference type="ARBA" id="ARBA00069309"/>
    </source>
</evidence>
<proteinExistence type="predicted"/>
<dbReference type="OrthoDB" id="273181at2759"/>
<evidence type="ECO:0000256" key="16">
    <source>
        <dbReference type="ARBA" id="ARBA00052780"/>
    </source>
</evidence>
<dbReference type="EC" id="3.1.3.27" evidence="11"/>
<accession>A7S6M3</accession>
<dbReference type="HOGENOM" id="CLU_047330_0_1_1"/>
<evidence type="ECO:0000256" key="14">
    <source>
        <dbReference type="ARBA" id="ARBA00052505"/>
    </source>
</evidence>
<dbReference type="OMA" id="HESACMV"/>
<evidence type="ECO:0000256" key="12">
    <source>
        <dbReference type="ARBA" id="ARBA00050944"/>
    </source>
</evidence>
<dbReference type="STRING" id="45351.A7S6M3"/>
<dbReference type="PANTHER" id="PTHR46712">
    <property type="entry name" value="PHOSPHATIDYLGLYCEROPHOSPHATASE AND PROTEIN-TYROSINE PHOSPHATASE 1"/>
    <property type="match status" value="1"/>
</dbReference>
<evidence type="ECO:0000256" key="11">
    <source>
        <dbReference type="ARBA" id="ARBA00024224"/>
    </source>
</evidence>
<dbReference type="InterPro" id="IPR020422">
    <property type="entry name" value="TYR_PHOSPHATASE_DUAL_dom"/>
</dbReference>
<evidence type="ECO:0000256" key="9">
    <source>
        <dbReference type="ARBA" id="ARBA00023264"/>
    </source>
</evidence>
<evidence type="ECO:0000256" key="5">
    <source>
        <dbReference type="ARBA" id="ARBA00022912"/>
    </source>
</evidence>
<name>A7S6M3_NEMVE</name>
<dbReference type="InterPro" id="IPR044596">
    <property type="entry name" value="PTPMT1-like"/>
</dbReference>
<feature type="chain" id="PRO_5002715075" description="Phosphatidylglycerophosphatase and protein-tyrosine phosphatase 1" evidence="18">
    <location>
        <begin position="20"/>
        <end position="176"/>
    </location>
</feature>
<evidence type="ECO:0000256" key="15">
    <source>
        <dbReference type="ARBA" id="ARBA00052632"/>
    </source>
</evidence>
<dbReference type="SUPFAM" id="SSF52799">
    <property type="entry name" value="(Phosphotyrosine protein) phosphatases II"/>
    <property type="match status" value="1"/>
</dbReference>
<evidence type="ECO:0000256" key="10">
    <source>
        <dbReference type="ARBA" id="ARBA00024192"/>
    </source>
</evidence>
<dbReference type="PhylomeDB" id="A7S6M3"/>
<organism evidence="21 22">
    <name type="scientific">Nematostella vectensis</name>
    <name type="common">Starlet sea anemone</name>
    <dbReference type="NCBI Taxonomy" id="45351"/>
    <lineage>
        <taxon>Eukaryota</taxon>
        <taxon>Metazoa</taxon>
        <taxon>Cnidaria</taxon>
        <taxon>Anthozoa</taxon>
        <taxon>Hexacorallia</taxon>
        <taxon>Actiniaria</taxon>
        <taxon>Edwardsiidae</taxon>
        <taxon>Nematostella</taxon>
    </lineage>
</organism>
<feature type="signal peptide" evidence="18">
    <location>
        <begin position="1"/>
        <end position="19"/>
    </location>
</feature>
<dbReference type="FunFam" id="3.90.190.10:FF:000060">
    <property type="entry name" value="Phosphatidylglycerophosphatase and protein-tyrosine phosphatase 1"/>
    <property type="match status" value="1"/>
</dbReference>
<dbReference type="GO" id="GO:0008962">
    <property type="term" value="F:phosphatidylglycerophosphatase activity"/>
    <property type="evidence" value="ECO:0007669"/>
    <property type="project" value="UniProtKB-EC"/>
</dbReference>
<comment type="catalytic activity">
    <reaction evidence="13">
        <text>a 1-acyl-2-hexanoyl-sn-glycero-3-phospho-(1D-myo-inositol-5-phosphate) + H2O = a 1-acyl-2-hexanoyl-sn-glycero-3-phospho-(1D-myo-inositol) + phosphate</text>
        <dbReference type="Rhea" id="RHEA:42320"/>
        <dbReference type="ChEBI" id="CHEBI:15377"/>
        <dbReference type="ChEBI" id="CHEBI:43474"/>
        <dbReference type="ChEBI" id="CHEBI:78930"/>
        <dbReference type="ChEBI" id="CHEBI:78931"/>
    </reaction>
    <physiologicalReaction direction="left-to-right" evidence="13">
        <dbReference type="Rhea" id="RHEA:42321"/>
    </physiologicalReaction>
</comment>
<gene>
    <name evidence="21" type="ORF">NEMVEDRAFT_v1g106562</name>
</gene>
<dbReference type="EMBL" id="DS469588">
    <property type="protein sequence ID" value="EDO40641.1"/>
    <property type="molecule type" value="Genomic_DNA"/>
</dbReference>
<dbReference type="Gene3D" id="3.90.190.10">
    <property type="entry name" value="Protein tyrosine phosphatase superfamily"/>
    <property type="match status" value="1"/>
</dbReference>
<dbReference type="CDD" id="cd14524">
    <property type="entry name" value="PTPMT1"/>
    <property type="match status" value="1"/>
</dbReference>
<keyword evidence="7" id="KW-0472">Membrane</keyword>
<comment type="catalytic activity">
    <reaction evidence="15">
        <text>1,2-di-(9Z-octadecenoyl)-sn-glycero-3-phospho-(1'-sn-glycerol-3'-phosphate) + H2O = 1,2-di-(9Z-octadecenoyl)-sn-glycero-3-phospho-(1'-sn-glycerol) + phosphate</text>
        <dbReference type="Rhea" id="RHEA:42304"/>
        <dbReference type="ChEBI" id="CHEBI:15377"/>
        <dbReference type="ChEBI" id="CHEBI:43474"/>
        <dbReference type="ChEBI" id="CHEBI:75163"/>
        <dbReference type="ChEBI" id="CHEBI:78907"/>
    </reaction>
    <physiologicalReaction direction="left-to-right" evidence="15">
        <dbReference type="Rhea" id="RHEA:42305"/>
    </physiologicalReaction>
</comment>
<evidence type="ECO:0000259" key="19">
    <source>
        <dbReference type="PROSITE" id="PS50054"/>
    </source>
</evidence>
<dbReference type="GO" id="GO:0016020">
    <property type="term" value="C:membrane"/>
    <property type="evidence" value="ECO:0007669"/>
    <property type="project" value="UniProtKB-SubCell"/>
</dbReference>
<comment type="catalytic activity">
    <reaction evidence="14">
        <text>1,2-dibutyryl-sn-glycero-3-phospho-(1D-myo-inositol-5-phosphate) + H2O = 1,2-dibutyryl-sn-glycero-3-phospho-(1D-myo-inositol) + phosphate</text>
        <dbReference type="Rhea" id="RHEA:42584"/>
        <dbReference type="ChEBI" id="CHEBI:15377"/>
        <dbReference type="ChEBI" id="CHEBI:43474"/>
        <dbReference type="ChEBI" id="CHEBI:82605"/>
        <dbReference type="ChEBI" id="CHEBI:82606"/>
    </reaction>
    <physiologicalReaction direction="left-to-right" evidence="14">
        <dbReference type="Rhea" id="RHEA:42585"/>
    </physiologicalReaction>
</comment>
<evidence type="ECO:0000313" key="21">
    <source>
        <dbReference type="EMBL" id="EDO40641.1"/>
    </source>
</evidence>
<dbReference type="PROSITE" id="PS50056">
    <property type="entry name" value="TYR_PHOSPHATASE_2"/>
    <property type="match status" value="1"/>
</dbReference>
<evidence type="ECO:0000256" key="3">
    <source>
        <dbReference type="ARBA" id="ARBA00022516"/>
    </source>
</evidence>
<evidence type="ECO:0000256" key="1">
    <source>
        <dbReference type="ARBA" id="ARBA00004370"/>
    </source>
</evidence>
<keyword evidence="9" id="KW-1208">Phospholipid metabolism</keyword>
<dbReference type="eggNOG" id="KOG1719">
    <property type="taxonomic scope" value="Eukaryota"/>
</dbReference>
<dbReference type="KEGG" id="nve:5512403"/>
<comment type="pathway">
    <text evidence="10">Phospholipid metabolism; phosphatidylglycerol biosynthesis; phosphatidylglycerol from CDP-diacylglycerol: step 2/2.</text>
</comment>
<protein>
    <recommendedName>
        <fullName evidence="17">Phosphatidylglycerophosphatase and protein-tyrosine phosphatase 1</fullName>
        <ecNumber evidence="11">3.1.3.27</ecNumber>
    </recommendedName>
</protein>
<dbReference type="SMART" id="SM00195">
    <property type="entry name" value="DSPc"/>
    <property type="match status" value="1"/>
</dbReference>
<dbReference type="InterPro" id="IPR000387">
    <property type="entry name" value="Tyr_Pase_dom"/>
</dbReference>
<sequence>ARVLFFPSLLWIVATESRSRRWFDRIDSTVILGALPFKSQTQKLIDENVKGVITLNEEFETKHLCNSKQEWFAWGVTQLRLATVDFGNAPSFAQLLEGVKFIEDMRSKGDSVYVHCKAGRGRSTTLVACYLMKNKNLNPEEAHLFIKSKRPQIRLASQQWIALQQFHDHLHQKKNS</sequence>
<dbReference type="InParanoid" id="A7S6M3"/>
<evidence type="ECO:0000256" key="13">
    <source>
        <dbReference type="ARBA" id="ARBA00051818"/>
    </source>
</evidence>
<dbReference type="PROSITE" id="PS50054">
    <property type="entry name" value="TYR_PHOSPHATASE_DUAL"/>
    <property type="match status" value="1"/>
</dbReference>
<evidence type="ECO:0000256" key="8">
    <source>
        <dbReference type="ARBA" id="ARBA00023209"/>
    </source>
</evidence>
<dbReference type="Proteomes" id="UP000001593">
    <property type="component" value="Unassembled WGS sequence"/>
</dbReference>
<evidence type="ECO:0000313" key="22">
    <source>
        <dbReference type="Proteomes" id="UP000001593"/>
    </source>
</evidence>
<keyword evidence="8" id="KW-0594">Phospholipid biosynthesis</keyword>
<dbReference type="GO" id="GO:0008654">
    <property type="term" value="P:phospholipid biosynthetic process"/>
    <property type="evidence" value="ECO:0007669"/>
    <property type="project" value="UniProtKB-KW"/>
</dbReference>
<dbReference type="GO" id="GO:0004721">
    <property type="term" value="F:phosphoprotein phosphatase activity"/>
    <property type="evidence" value="ECO:0007669"/>
    <property type="project" value="UniProtKB-KW"/>
</dbReference>
<dbReference type="PROSITE" id="PS00383">
    <property type="entry name" value="TYR_PHOSPHATASE_1"/>
    <property type="match status" value="1"/>
</dbReference>
<keyword evidence="18" id="KW-0732">Signal</keyword>
<dbReference type="GO" id="GO:0005737">
    <property type="term" value="C:cytoplasm"/>
    <property type="evidence" value="ECO:0007669"/>
    <property type="project" value="UniProtKB-ARBA"/>
</dbReference>
<evidence type="ECO:0000256" key="18">
    <source>
        <dbReference type="SAM" id="SignalP"/>
    </source>
</evidence>
<dbReference type="InterPro" id="IPR000340">
    <property type="entry name" value="Dual-sp_phosphatase_cat-dom"/>
</dbReference>
<evidence type="ECO:0000256" key="4">
    <source>
        <dbReference type="ARBA" id="ARBA00022801"/>
    </source>
</evidence>
<feature type="non-terminal residue" evidence="21">
    <location>
        <position position="1"/>
    </location>
</feature>
<comment type="pathway">
    <text evidence="2">Lipid metabolism.</text>
</comment>
<feature type="domain" description="Tyrosine specific protein phosphatases" evidence="20">
    <location>
        <begin position="93"/>
        <end position="161"/>
    </location>
</feature>
<evidence type="ECO:0000256" key="6">
    <source>
        <dbReference type="ARBA" id="ARBA00023098"/>
    </source>
</evidence>
<keyword evidence="6" id="KW-0443">Lipid metabolism</keyword>
<comment type="subcellular location">
    <subcellularLocation>
        <location evidence="1">Membrane</location>
    </subcellularLocation>
</comment>
<comment type="catalytic activity">
    <reaction evidence="12">
        <text>a 1,2-diacyl-sn-glycero-3-phospho-(1'-sn-glycero-3'-phosphate) + H2O = a 1,2-diacyl-sn-glycero-3-phospho-(1'-sn-glycerol) + phosphate</text>
        <dbReference type="Rhea" id="RHEA:33751"/>
        <dbReference type="ChEBI" id="CHEBI:15377"/>
        <dbReference type="ChEBI" id="CHEBI:43474"/>
        <dbReference type="ChEBI" id="CHEBI:60110"/>
        <dbReference type="ChEBI" id="CHEBI:64716"/>
        <dbReference type="EC" id="3.1.3.27"/>
    </reaction>
    <physiologicalReaction direction="left-to-right" evidence="12">
        <dbReference type="Rhea" id="RHEA:33752"/>
    </physiologicalReaction>
</comment>
<keyword evidence="4" id="KW-0378">Hydrolase</keyword>
<keyword evidence="22" id="KW-1185">Reference proteome</keyword>
<dbReference type="InterPro" id="IPR042165">
    <property type="entry name" value="PTPMT1"/>
</dbReference>
<dbReference type="InterPro" id="IPR029021">
    <property type="entry name" value="Prot-tyrosine_phosphatase-like"/>
</dbReference>
<reference evidence="21 22" key="1">
    <citation type="journal article" date="2007" name="Science">
        <title>Sea anemone genome reveals ancestral eumetazoan gene repertoire and genomic organization.</title>
        <authorList>
            <person name="Putnam N.H."/>
            <person name="Srivastava M."/>
            <person name="Hellsten U."/>
            <person name="Dirks B."/>
            <person name="Chapman J."/>
            <person name="Salamov A."/>
            <person name="Terry A."/>
            <person name="Shapiro H."/>
            <person name="Lindquist E."/>
            <person name="Kapitonov V.V."/>
            <person name="Jurka J."/>
            <person name="Genikhovich G."/>
            <person name="Grigoriev I.V."/>
            <person name="Lucas S.M."/>
            <person name="Steele R.E."/>
            <person name="Finnerty J.R."/>
            <person name="Technau U."/>
            <person name="Martindale M.Q."/>
            <person name="Rokhsar D.S."/>
        </authorList>
    </citation>
    <scope>NUCLEOTIDE SEQUENCE [LARGE SCALE GENOMIC DNA]</scope>
    <source>
        <strain evidence="22">CH2 X CH6</strain>
    </source>
</reference>
<dbReference type="PANTHER" id="PTHR46712:SF1">
    <property type="entry name" value="PHOSPHATIDYLGLYCEROPHOSPHATASE AND PROTEIN-TYROSINE PHOSPHATASE 1"/>
    <property type="match status" value="1"/>
</dbReference>
<comment type="catalytic activity">
    <reaction evidence="16">
        <text>1,2-dioctanoyl-sn-glycero-3-phospho-(1D-myo-inositol-5-phosphate) + H2O = 1,2-dioctanoyl-sn-glycero-3-phospho-(1D-myo-inositol) + phosphate</text>
        <dbReference type="Rhea" id="RHEA:42308"/>
        <dbReference type="ChEBI" id="CHEBI:15377"/>
        <dbReference type="ChEBI" id="CHEBI:43474"/>
        <dbReference type="ChEBI" id="CHEBI:65221"/>
        <dbReference type="ChEBI" id="CHEBI:78911"/>
    </reaction>
    <physiologicalReaction direction="left-to-right" evidence="16">
        <dbReference type="Rhea" id="RHEA:42309"/>
    </physiologicalReaction>
</comment>
<evidence type="ECO:0000259" key="20">
    <source>
        <dbReference type="PROSITE" id="PS50056"/>
    </source>
</evidence>
<keyword evidence="3" id="KW-0444">Lipid biosynthesis</keyword>